<accession>A0AC60NSA0</accession>
<dbReference type="Proteomes" id="UP000805193">
    <property type="component" value="Unassembled WGS sequence"/>
</dbReference>
<gene>
    <name evidence="1" type="ORF">HPB47_012888</name>
</gene>
<reference evidence="1 2" key="1">
    <citation type="journal article" date="2020" name="Cell">
        <title>Large-Scale Comparative Analyses of Tick Genomes Elucidate Their Genetic Diversity and Vector Capacities.</title>
        <authorList>
            <consortium name="Tick Genome and Microbiome Consortium (TIGMIC)"/>
            <person name="Jia N."/>
            <person name="Wang J."/>
            <person name="Shi W."/>
            <person name="Du L."/>
            <person name="Sun Y."/>
            <person name="Zhan W."/>
            <person name="Jiang J.F."/>
            <person name="Wang Q."/>
            <person name="Zhang B."/>
            <person name="Ji P."/>
            <person name="Bell-Sakyi L."/>
            <person name="Cui X.M."/>
            <person name="Yuan T.T."/>
            <person name="Jiang B.G."/>
            <person name="Yang W.F."/>
            <person name="Lam T.T."/>
            <person name="Chang Q.C."/>
            <person name="Ding S.J."/>
            <person name="Wang X.J."/>
            <person name="Zhu J.G."/>
            <person name="Ruan X.D."/>
            <person name="Zhao L."/>
            <person name="Wei J.T."/>
            <person name="Ye R.Z."/>
            <person name="Que T.C."/>
            <person name="Du C.H."/>
            <person name="Zhou Y.H."/>
            <person name="Cheng J.X."/>
            <person name="Dai P.F."/>
            <person name="Guo W.B."/>
            <person name="Han X.H."/>
            <person name="Huang E.J."/>
            <person name="Li L.F."/>
            <person name="Wei W."/>
            <person name="Gao Y.C."/>
            <person name="Liu J.Z."/>
            <person name="Shao H.Z."/>
            <person name="Wang X."/>
            <person name="Wang C.C."/>
            <person name="Yang T.C."/>
            <person name="Huo Q.B."/>
            <person name="Li W."/>
            <person name="Chen H.Y."/>
            <person name="Chen S.E."/>
            <person name="Zhou L.G."/>
            <person name="Ni X.B."/>
            <person name="Tian J.H."/>
            <person name="Sheng Y."/>
            <person name="Liu T."/>
            <person name="Pan Y.S."/>
            <person name="Xia L.Y."/>
            <person name="Li J."/>
            <person name="Zhao F."/>
            <person name="Cao W.C."/>
        </authorList>
    </citation>
    <scope>NUCLEOTIDE SEQUENCE [LARGE SCALE GENOMIC DNA]</scope>
    <source>
        <strain evidence="1">Iper-2018</strain>
    </source>
</reference>
<comment type="caution">
    <text evidence="1">The sequence shown here is derived from an EMBL/GenBank/DDBJ whole genome shotgun (WGS) entry which is preliminary data.</text>
</comment>
<evidence type="ECO:0000313" key="1">
    <source>
        <dbReference type="EMBL" id="KAG0410003.1"/>
    </source>
</evidence>
<organism evidence="1 2">
    <name type="scientific">Ixodes persulcatus</name>
    <name type="common">Taiga tick</name>
    <dbReference type="NCBI Taxonomy" id="34615"/>
    <lineage>
        <taxon>Eukaryota</taxon>
        <taxon>Metazoa</taxon>
        <taxon>Ecdysozoa</taxon>
        <taxon>Arthropoda</taxon>
        <taxon>Chelicerata</taxon>
        <taxon>Arachnida</taxon>
        <taxon>Acari</taxon>
        <taxon>Parasitiformes</taxon>
        <taxon>Ixodida</taxon>
        <taxon>Ixodoidea</taxon>
        <taxon>Ixodidae</taxon>
        <taxon>Ixodinae</taxon>
        <taxon>Ixodes</taxon>
    </lineage>
</organism>
<protein>
    <submittedName>
        <fullName evidence="1">Uncharacterized protein</fullName>
    </submittedName>
</protein>
<name>A0AC60NSA0_IXOPE</name>
<keyword evidence="2" id="KW-1185">Reference proteome</keyword>
<sequence>MIAKYVLVGAVASYVFNRQENMENSKGTPYLPPVCSLPVLRLLRPMMDGEGKEPVDADLHRRLGDMHQVSRYRLEGSGAVKVKGDKQLEQGSQRQSSVVAALLERQQSQQFPHRRLRKAISHEELPVTATRRVRLDTKNQQRPKNGQPAAVCQEEATGARKQQHRSLNCSVRLQWMPSAAAHCRPCAGGA</sequence>
<proteinExistence type="predicted"/>
<evidence type="ECO:0000313" key="2">
    <source>
        <dbReference type="Proteomes" id="UP000805193"/>
    </source>
</evidence>
<dbReference type="EMBL" id="JABSTQ010011567">
    <property type="protein sequence ID" value="KAG0410003.1"/>
    <property type="molecule type" value="Genomic_DNA"/>
</dbReference>